<accession>A0ACB5TEJ9</accession>
<dbReference type="EMBL" id="BSXV01000071">
    <property type="protein sequence ID" value="GME87289.1"/>
    <property type="molecule type" value="Genomic_DNA"/>
</dbReference>
<sequence length="1226" mass="137321">MLGGANNGSNRGNFSNKNHFQSTRNSTPEGNNNNNTSKDRKITISESSNRGRNNKTRGNFNQNSRGRGNGNRTTTSRRNVSSNQNSINNGNDTSKSTRNTSNRFSNNSNNNNSHNHENNNTFNSNDNIYLNKSNNKMTRAKGTQSIKKNSLEDQFLGPLIRDPENYGYIRMQHNPVPIPHYMLKHQTLFNSNSFNITDWDRNNQAMMAKKEAEFVGDPQTLFEEFQELRTIERSKMESLNLVDAENAKKSLSDALIFRGTCLTMCPVYERVERVHKNQVSRWERDPNTNKISPLLALKTFMRPSGQPPSLPSDVRPPKMLVKTLNYITDNLLGKLPECQSFIWDRTRSIRQDFTFQNNYSGIEAIECHEKICRIHLLSLHIMAGSNDPDYQQQQEVEQFENSLQTLTHMYDDIRSRGGNCPNEAEFRAYELLLKPKDTEIERKLHKLSDEIYYDPVVQRALMLRGLILQDRSFGAMNLYSEFFKSLFDSNTPFLCSCLLEIHFNEIRFNALKTMSRSFHTKGKHPFLEYIVDILGYNNADEFAATAKLYELTIIMDESRPRIDISSMKTSSFKPSQKQPYTFRINDKIEGRSPKNIVNAGKPNIDLHLKVDTTPNGITPDIIDNSNFVQTNKDPHIVSSMNNPSNNTAFNNTAFKDNASNFDSIKTPITSQNSISTSAFMNPTVSSGFSGTTNNQTNFGFNSTPSAFGNKASAFGSTAPALGSTAPSPSHDIPAFNSSVQTNSHFTIAPSDIGASNNSATSTFKTQPSQQSFNRQSFSSSAETPAPKTKSSFAPTAPTASSFAFNNPTNSNSSDIFKGSTTKPVEVTVGNGSNNSFNFSTPISNVQTNGQASNIPIANFGGVPKIDLSTRETNRDFPNSKNSSFYPQKITTPNLKGDSGSVSVNNQPLYIASTVNGHQNTSFMHNNDKMATFKPADNAYVTPVKKEDVIVKRKLIEAPNFNTAALSVIDDILTETIGSNTKKILSNSIEYENIKREKLKVMNEITDELYNAFMREQIYLAFTEAMADNFRRKHLGKLLIDKTRVVSSICAKNLVRKQKLRCEIDQFSSEVRVPFIVQTKKAVNSRESSLKANDNDFLAKQSNSLIAVDNDPSSKLALDFENQNLLGRKINMLLVGNAVSSPSFKWISNKLSLKKSNDAYQNIFNLYNGARITVKSLPYKFGARKYFKSPNVIVLTIGCDDISETSLIKKLEKDAKVINKVVEYVGI</sequence>
<reference evidence="1" key="1">
    <citation type="submission" date="2023-04" db="EMBL/GenBank/DDBJ databases">
        <title>Candida boidinii NBRC 1967.</title>
        <authorList>
            <person name="Ichikawa N."/>
            <person name="Sato H."/>
            <person name="Tonouchi N."/>
        </authorList>
    </citation>
    <scope>NUCLEOTIDE SEQUENCE</scope>
    <source>
        <strain evidence="1">NBRC 1967</strain>
    </source>
</reference>
<protein>
    <submittedName>
        <fullName evidence="1">Unnamed protein product</fullName>
    </submittedName>
</protein>
<evidence type="ECO:0000313" key="1">
    <source>
        <dbReference type="EMBL" id="GME87289.1"/>
    </source>
</evidence>
<comment type="caution">
    <text evidence="1">The sequence shown here is derived from an EMBL/GenBank/DDBJ whole genome shotgun (WGS) entry which is preliminary data.</text>
</comment>
<gene>
    <name evidence="1" type="ORF">Cboi01_000028800</name>
</gene>
<organism evidence="1 2">
    <name type="scientific">Candida boidinii</name>
    <name type="common">Yeast</name>
    <dbReference type="NCBI Taxonomy" id="5477"/>
    <lineage>
        <taxon>Eukaryota</taxon>
        <taxon>Fungi</taxon>
        <taxon>Dikarya</taxon>
        <taxon>Ascomycota</taxon>
        <taxon>Saccharomycotina</taxon>
        <taxon>Pichiomycetes</taxon>
        <taxon>Pichiales</taxon>
        <taxon>Pichiaceae</taxon>
        <taxon>Ogataea</taxon>
        <taxon>Ogataea/Candida clade</taxon>
    </lineage>
</organism>
<name>A0ACB5TEJ9_CANBO</name>
<proteinExistence type="predicted"/>
<dbReference type="Proteomes" id="UP001165101">
    <property type="component" value="Unassembled WGS sequence"/>
</dbReference>
<evidence type="ECO:0000313" key="2">
    <source>
        <dbReference type="Proteomes" id="UP001165101"/>
    </source>
</evidence>
<keyword evidence="2" id="KW-1185">Reference proteome</keyword>